<organism evidence="3 4">
    <name type="scientific">Batrachochytrium salamandrivorans</name>
    <dbReference type="NCBI Taxonomy" id="1357716"/>
    <lineage>
        <taxon>Eukaryota</taxon>
        <taxon>Fungi</taxon>
        <taxon>Fungi incertae sedis</taxon>
        <taxon>Chytridiomycota</taxon>
        <taxon>Chytridiomycota incertae sedis</taxon>
        <taxon>Chytridiomycetes</taxon>
        <taxon>Rhizophydiales</taxon>
        <taxon>Rhizophydiales incertae sedis</taxon>
        <taxon>Batrachochytrium</taxon>
    </lineage>
</organism>
<feature type="domain" description="C5orf34-like C-terminal" evidence="2">
    <location>
        <begin position="532"/>
        <end position="610"/>
    </location>
</feature>
<sequence length="687" mass="77380">MILPKLTDNIQDHIISLLADPTDSRLIDLPFSLCSRLLLFYDGACQASFTIDIPSINSYTPTPEHMHAPPTQVHLTVHLSPSGLVMVVEHAPHAYHSPTTLDSFNPVVSEILPNSLQSSHNVHNVHQQPLSASQTHSQQHKLPSTVVWRGLTSSVPCRFRLMALHLIQFKNTFSVVPYLPFTLLSDKERQTIRMFSSPLIYCRWPTALDSIDGPVESAHIKPDEFSHIQGEKNSCYSRKLSVQTVDRTVQFTLEPNLQAFKVIFPAQIDLSGGSSRPPESSSSRKHSYILVTQIHSVYDPPEWCLPALDLLLYNKETPSPDLLSTAEMTQIPSTSHRSYSSVLLPTAVLGSTSLSATTNSQFSPSYKENMDFEHPKPIRLLQTPQAIFRVLADQSIHHREPSLRILVSWKSDGTLFITNEELSFISLFDFDSSCEPQMYQIHDPPPFARHPTSGEIYPLKSIISTCLDLHYNSVKSRRQSYKEPQPIHAECMSKTTRHDMHSGAHSRYENCAVGFSASRNPRVDLPQRSLSTAVRDSISVPHLGVFTSYMDGRVSVVFSDRTLLEMLRVDDVGSGTCRILGSDGDVVTVRIERPIGFANYVRPAVEFSRWTFADTQSRMALQNKRTKILQVVDDAQQRSRAYTHDFQHDPSLPIHTEDSADRGMQHRPTRQQIITSAQNKIRSYLSL</sequence>
<dbReference type="EMBL" id="JAFCIX010000325">
    <property type="protein sequence ID" value="KAH6594933.1"/>
    <property type="molecule type" value="Genomic_DNA"/>
</dbReference>
<protein>
    <recommendedName>
        <fullName evidence="2">C5orf34-like C-terminal domain-containing protein</fullName>
    </recommendedName>
</protein>
<dbReference type="PANTHER" id="PTHR34531">
    <property type="entry name" value="ZGC:153352"/>
    <property type="match status" value="1"/>
</dbReference>
<accession>A0ABQ8FAK7</accession>
<dbReference type="Proteomes" id="UP001648503">
    <property type="component" value="Unassembled WGS sequence"/>
</dbReference>
<name>A0ABQ8FAK7_9FUNG</name>
<evidence type="ECO:0000256" key="1">
    <source>
        <dbReference type="SAM" id="MobiDB-lite"/>
    </source>
</evidence>
<feature type="compositionally biased region" description="Basic and acidic residues" evidence="1">
    <location>
        <begin position="655"/>
        <end position="664"/>
    </location>
</feature>
<evidence type="ECO:0000259" key="2">
    <source>
        <dbReference type="Pfam" id="PF15016"/>
    </source>
</evidence>
<dbReference type="InterPro" id="IPR053901">
    <property type="entry name" value="C5orf34-like"/>
</dbReference>
<dbReference type="InterPro" id="IPR027865">
    <property type="entry name" value="C5orf34-like_C"/>
</dbReference>
<comment type="caution">
    <text evidence="3">The sequence shown here is derived from an EMBL/GenBank/DDBJ whole genome shotgun (WGS) entry which is preliminary data.</text>
</comment>
<dbReference type="PANTHER" id="PTHR34531:SF1">
    <property type="entry name" value="CHROMOSOME 5 OPEN READING FRAME 34"/>
    <property type="match status" value="1"/>
</dbReference>
<evidence type="ECO:0000313" key="4">
    <source>
        <dbReference type="Proteomes" id="UP001648503"/>
    </source>
</evidence>
<gene>
    <name evidence="3" type="ORF">BASA50_006195</name>
</gene>
<dbReference type="Pfam" id="PF15016">
    <property type="entry name" value="C5orf34_C"/>
    <property type="match status" value="1"/>
</dbReference>
<reference evidence="3 4" key="1">
    <citation type="submission" date="2021-02" db="EMBL/GenBank/DDBJ databases">
        <title>Variation within the Batrachochytrium salamandrivorans European outbreak.</title>
        <authorList>
            <person name="Kelly M."/>
            <person name="Pasmans F."/>
            <person name="Shea T.P."/>
            <person name="Munoz J.F."/>
            <person name="Carranza S."/>
            <person name="Cuomo C.A."/>
            <person name="Martel A."/>
        </authorList>
    </citation>
    <scope>NUCLEOTIDE SEQUENCE [LARGE SCALE GENOMIC DNA]</scope>
    <source>
        <strain evidence="3 4">AMFP18/2</strain>
    </source>
</reference>
<proteinExistence type="predicted"/>
<evidence type="ECO:0000313" key="3">
    <source>
        <dbReference type="EMBL" id="KAH6594933.1"/>
    </source>
</evidence>
<keyword evidence="4" id="KW-1185">Reference proteome</keyword>
<feature type="region of interest" description="Disordered" evidence="1">
    <location>
        <begin position="642"/>
        <end position="667"/>
    </location>
</feature>